<dbReference type="RefSeq" id="WP_129439069.1">
    <property type="nucleotide sequence ID" value="NZ_CP035492.1"/>
</dbReference>
<keyword evidence="1" id="KW-0732">Signal</keyword>
<protein>
    <submittedName>
        <fullName evidence="3">Copper amine oxidase</fullName>
    </submittedName>
</protein>
<dbReference type="Gene3D" id="3.30.457.10">
    <property type="entry name" value="Copper amine oxidase-like, N-terminal domain"/>
    <property type="match status" value="1"/>
</dbReference>
<dbReference type="SMART" id="SM00636">
    <property type="entry name" value="Glyco_18"/>
    <property type="match status" value="1"/>
</dbReference>
<feature type="signal peptide" evidence="1">
    <location>
        <begin position="1"/>
        <end position="24"/>
    </location>
</feature>
<organism evidence="3 4">
    <name type="scientific">Paenibacillus protaetiae</name>
    <dbReference type="NCBI Taxonomy" id="2509456"/>
    <lineage>
        <taxon>Bacteria</taxon>
        <taxon>Bacillati</taxon>
        <taxon>Bacillota</taxon>
        <taxon>Bacilli</taxon>
        <taxon>Bacillales</taxon>
        <taxon>Paenibacillaceae</taxon>
        <taxon>Paenibacillus</taxon>
    </lineage>
</organism>
<sequence length="428" mass="45730">MKHWRKKAAVTALAFTLFSPLPVAGGKVFAEGQPAVTILLDDVPLAFDAPPVLDNGVTFVPFRAIGEALGISLSWDNATQTVSATGQKGGQPVSVALQVGNAAATVNGASVKLPAAPRMTANRVLIPLSFFSTQFGAKVGWTQETKTVTIVSPAKPVYLRAFYAISSFQERDLIPAMNSVAFGWSRIDEQGHFTMQGSEYNLPAASGTITPESIIADAETGGVQPYLMVYSGDGHQELTTMLSSVQLRQESIDGIAAAVEDKGFGGVVLDFEGLGFKLDKDEQASLLNEYAKQLRLALPDDTSLSLAVPPPNSNYKGYDHKTLAGIADDLIIMAYQYNPAGTSQQVLEPNSKVQQGIEQTIAAGVPKDKLLLGINMASETPQSIDDKLGLVKRYNLKGAAFWRLGLFRAYTDNMVDAVNASVTKLQQS</sequence>
<dbReference type="InterPro" id="IPR001223">
    <property type="entry name" value="Glyco_hydro18_cat"/>
</dbReference>
<proteinExistence type="predicted"/>
<feature type="chain" id="PRO_5038436741" evidence="1">
    <location>
        <begin position="25"/>
        <end position="428"/>
    </location>
</feature>
<dbReference type="OrthoDB" id="9769314at2"/>
<dbReference type="Proteomes" id="UP000293568">
    <property type="component" value="Chromosome"/>
</dbReference>
<reference evidence="3 4" key="1">
    <citation type="submission" date="2019-01" db="EMBL/GenBank/DDBJ databases">
        <title>Genome sequencing of strain FW100M-2.</title>
        <authorList>
            <person name="Heo J."/>
            <person name="Kim S.-J."/>
            <person name="Kim J.-S."/>
            <person name="Hong S.-B."/>
            <person name="Kwon S.-W."/>
        </authorList>
    </citation>
    <scope>NUCLEOTIDE SEQUENCE [LARGE SCALE GENOMIC DNA]</scope>
    <source>
        <strain evidence="3 4">FW100M-2</strain>
    </source>
</reference>
<dbReference type="InterPro" id="IPR017853">
    <property type="entry name" value="GH"/>
</dbReference>
<dbReference type="Gene3D" id="3.20.20.80">
    <property type="entry name" value="Glycosidases"/>
    <property type="match status" value="1"/>
</dbReference>
<keyword evidence="4" id="KW-1185">Reference proteome</keyword>
<dbReference type="PANTHER" id="PTHR46066">
    <property type="entry name" value="CHITINASE DOMAIN-CONTAINING PROTEIN 1 FAMILY MEMBER"/>
    <property type="match status" value="1"/>
</dbReference>
<dbReference type="GO" id="GO:0008061">
    <property type="term" value="F:chitin binding"/>
    <property type="evidence" value="ECO:0007669"/>
    <property type="project" value="InterPro"/>
</dbReference>
<dbReference type="EMBL" id="CP035492">
    <property type="protein sequence ID" value="QAY65981.1"/>
    <property type="molecule type" value="Genomic_DNA"/>
</dbReference>
<evidence type="ECO:0000313" key="3">
    <source>
        <dbReference type="EMBL" id="QAY65981.1"/>
    </source>
</evidence>
<dbReference type="KEGG" id="pprt:ET464_05850"/>
<dbReference type="InterPro" id="IPR011583">
    <property type="entry name" value="Chitinase_II/V-like_cat"/>
</dbReference>
<dbReference type="Pfam" id="PF07833">
    <property type="entry name" value="Cu_amine_oxidN1"/>
    <property type="match status" value="1"/>
</dbReference>
<dbReference type="SUPFAM" id="SSF55383">
    <property type="entry name" value="Copper amine oxidase, domain N"/>
    <property type="match status" value="1"/>
</dbReference>
<dbReference type="PROSITE" id="PS51910">
    <property type="entry name" value="GH18_2"/>
    <property type="match status" value="1"/>
</dbReference>
<gene>
    <name evidence="3" type="ORF">ET464_05850</name>
</gene>
<accession>A0A4V0YF00</accession>
<dbReference type="PANTHER" id="PTHR46066:SF2">
    <property type="entry name" value="CHITINASE DOMAIN-CONTAINING PROTEIN 1"/>
    <property type="match status" value="1"/>
</dbReference>
<dbReference type="SUPFAM" id="SSF51445">
    <property type="entry name" value="(Trans)glycosidases"/>
    <property type="match status" value="1"/>
</dbReference>
<dbReference type="InterPro" id="IPR012854">
    <property type="entry name" value="Cu_amine_oxidase-like_N"/>
</dbReference>
<feature type="domain" description="GH18" evidence="2">
    <location>
        <begin position="153"/>
        <end position="421"/>
    </location>
</feature>
<dbReference type="InterPro" id="IPR036582">
    <property type="entry name" value="Mao_N_sf"/>
</dbReference>
<evidence type="ECO:0000313" key="4">
    <source>
        <dbReference type="Proteomes" id="UP000293568"/>
    </source>
</evidence>
<dbReference type="Pfam" id="PF00704">
    <property type="entry name" value="Glyco_hydro_18"/>
    <property type="match status" value="1"/>
</dbReference>
<dbReference type="GO" id="GO:0005975">
    <property type="term" value="P:carbohydrate metabolic process"/>
    <property type="evidence" value="ECO:0007669"/>
    <property type="project" value="InterPro"/>
</dbReference>
<evidence type="ECO:0000256" key="1">
    <source>
        <dbReference type="SAM" id="SignalP"/>
    </source>
</evidence>
<evidence type="ECO:0000259" key="2">
    <source>
        <dbReference type="PROSITE" id="PS51910"/>
    </source>
</evidence>
<name>A0A4V0YF00_9BACL</name>
<dbReference type="AlphaFoldDB" id="A0A4V0YF00"/>